<proteinExistence type="predicted"/>
<gene>
    <name evidence="1" type="ORF">L3Y34_012753</name>
</gene>
<sequence length="110" mass="12855">MDFRDFGVDRNSDCIEWSRGSNQHDGILPTKTRHGSWMLTNYHIRDNDQFSVAFAAFVTSYTGQANHEVVNQSLIIRAQKLTNFFKMGRGCRHIFRNNNVQEQVNRKRCC</sequence>
<dbReference type="AlphaFoldDB" id="A0AAE9CW97"/>
<dbReference type="Proteomes" id="UP000827892">
    <property type="component" value="Chromosome X"/>
</dbReference>
<protein>
    <submittedName>
        <fullName evidence="1">Uncharacterized protein</fullName>
    </submittedName>
</protein>
<accession>A0AAE9CW97</accession>
<evidence type="ECO:0000313" key="2">
    <source>
        <dbReference type="Proteomes" id="UP000827892"/>
    </source>
</evidence>
<organism evidence="1 2">
    <name type="scientific">Caenorhabditis briggsae</name>
    <dbReference type="NCBI Taxonomy" id="6238"/>
    <lineage>
        <taxon>Eukaryota</taxon>
        <taxon>Metazoa</taxon>
        <taxon>Ecdysozoa</taxon>
        <taxon>Nematoda</taxon>
        <taxon>Chromadorea</taxon>
        <taxon>Rhabditida</taxon>
        <taxon>Rhabditina</taxon>
        <taxon>Rhabditomorpha</taxon>
        <taxon>Rhabditoidea</taxon>
        <taxon>Rhabditidae</taxon>
        <taxon>Peloderinae</taxon>
        <taxon>Caenorhabditis</taxon>
    </lineage>
</organism>
<name>A0AAE9CW97_CAEBR</name>
<reference evidence="1 2" key="1">
    <citation type="submission" date="2022-05" db="EMBL/GenBank/DDBJ databases">
        <title>Chromosome-level reference genomes for two strains of Caenorhabditis briggsae: an improved platform for comparative genomics.</title>
        <authorList>
            <person name="Stevens L."/>
            <person name="Andersen E.C."/>
        </authorList>
    </citation>
    <scope>NUCLEOTIDE SEQUENCE [LARGE SCALE GENOMIC DNA]</scope>
    <source>
        <strain evidence="1">QX1410_ONT</strain>
        <tissue evidence="1">Whole-organism</tissue>
    </source>
</reference>
<evidence type="ECO:0000313" key="1">
    <source>
        <dbReference type="EMBL" id="ULT83709.1"/>
    </source>
</evidence>
<dbReference type="EMBL" id="CP090896">
    <property type="protein sequence ID" value="ULT83709.1"/>
    <property type="molecule type" value="Genomic_DNA"/>
</dbReference>